<evidence type="ECO:0000256" key="1">
    <source>
        <dbReference type="ARBA" id="ARBA00000085"/>
    </source>
</evidence>
<dbReference type="InterPro" id="IPR047770">
    <property type="entry name" value="RegB"/>
</dbReference>
<dbReference type="SUPFAM" id="SSF55874">
    <property type="entry name" value="ATPase domain of HSP90 chaperone/DNA topoisomerase II/histidine kinase"/>
    <property type="match status" value="1"/>
</dbReference>
<evidence type="ECO:0000256" key="4">
    <source>
        <dbReference type="ARBA" id="ARBA00022475"/>
    </source>
</evidence>
<dbReference type="EC" id="2.7.13.3" evidence="3"/>
<dbReference type="EMBL" id="BLJE01000002">
    <property type="protein sequence ID" value="GFE64777.1"/>
    <property type="molecule type" value="Genomic_DNA"/>
</dbReference>
<dbReference type="GO" id="GO:0000155">
    <property type="term" value="F:phosphorelay sensor kinase activity"/>
    <property type="evidence" value="ECO:0007669"/>
    <property type="project" value="InterPro"/>
</dbReference>
<feature type="transmembrane region" description="Helical" evidence="9">
    <location>
        <begin position="98"/>
        <end position="116"/>
    </location>
</feature>
<dbReference type="CDD" id="cd00082">
    <property type="entry name" value="HisKA"/>
    <property type="match status" value="1"/>
</dbReference>
<dbReference type="Proteomes" id="UP000436822">
    <property type="component" value="Unassembled WGS sequence"/>
</dbReference>
<dbReference type="InterPro" id="IPR005467">
    <property type="entry name" value="His_kinase_dom"/>
</dbReference>
<dbReference type="Gene3D" id="1.10.287.130">
    <property type="match status" value="1"/>
</dbReference>
<dbReference type="NCBIfam" id="NF033792">
    <property type="entry name" value="ActS_PrrB_HisK"/>
    <property type="match status" value="1"/>
</dbReference>
<evidence type="ECO:0000256" key="2">
    <source>
        <dbReference type="ARBA" id="ARBA00004651"/>
    </source>
</evidence>
<comment type="subcellular location">
    <subcellularLocation>
        <location evidence="2">Cell membrane</location>
        <topology evidence="2">Multi-pass membrane protein</topology>
    </subcellularLocation>
</comment>
<evidence type="ECO:0000256" key="7">
    <source>
        <dbReference type="ARBA" id="ARBA00022777"/>
    </source>
</evidence>
<evidence type="ECO:0000256" key="9">
    <source>
        <dbReference type="SAM" id="Phobius"/>
    </source>
</evidence>
<organism evidence="11 12">
    <name type="scientific">Litoreibacter roseus</name>
    <dbReference type="NCBI Taxonomy" id="2601869"/>
    <lineage>
        <taxon>Bacteria</taxon>
        <taxon>Pseudomonadati</taxon>
        <taxon>Pseudomonadota</taxon>
        <taxon>Alphaproteobacteria</taxon>
        <taxon>Rhodobacterales</taxon>
        <taxon>Roseobacteraceae</taxon>
        <taxon>Litoreibacter</taxon>
    </lineage>
</organism>
<keyword evidence="9" id="KW-0472">Membrane</keyword>
<protein>
    <recommendedName>
        <fullName evidence="3">histidine kinase</fullName>
        <ecNumber evidence="3">2.7.13.3</ecNumber>
    </recommendedName>
</protein>
<comment type="caution">
    <text evidence="11">The sequence shown here is derived from an EMBL/GenBank/DDBJ whole genome shotgun (WGS) entry which is preliminary data.</text>
</comment>
<dbReference type="InterPro" id="IPR050980">
    <property type="entry name" value="2C_sensor_his_kinase"/>
</dbReference>
<evidence type="ECO:0000256" key="3">
    <source>
        <dbReference type="ARBA" id="ARBA00012438"/>
    </source>
</evidence>
<gene>
    <name evidence="11" type="primary">regB</name>
    <name evidence="11" type="ORF">KIN_18510</name>
</gene>
<dbReference type="InterPro" id="IPR003594">
    <property type="entry name" value="HATPase_dom"/>
</dbReference>
<keyword evidence="9" id="KW-0812">Transmembrane</keyword>
<evidence type="ECO:0000256" key="5">
    <source>
        <dbReference type="ARBA" id="ARBA00022679"/>
    </source>
</evidence>
<dbReference type="PANTHER" id="PTHR44936">
    <property type="entry name" value="SENSOR PROTEIN CREC"/>
    <property type="match status" value="1"/>
</dbReference>
<accession>A0A6N6JFN7</accession>
<keyword evidence="8" id="KW-0067">ATP-binding</keyword>
<keyword evidence="9" id="KW-1133">Transmembrane helix</keyword>
<keyword evidence="5" id="KW-0808">Transferase</keyword>
<feature type="transmembrane region" description="Helical" evidence="9">
    <location>
        <begin position="52"/>
        <end position="69"/>
    </location>
</feature>
<dbReference type="InterPro" id="IPR036890">
    <property type="entry name" value="HATPase_C_sf"/>
</dbReference>
<dbReference type="Gene3D" id="3.30.565.10">
    <property type="entry name" value="Histidine kinase-like ATPase, C-terminal domain"/>
    <property type="match status" value="1"/>
</dbReference>
<comment type="catalytic activity">
    <reaction evidence="1">
        <text>ATP + protein L-histidine = ADP + protein N-phospho-L-histidine.</text>
        <dbReference type="EC" id="2.7.13.3"/>
    </reaction>
</comment>
<evidence type="ECO:0000313" key="12">
    <source>
        <dbReference type="Proteomes" id="UP000436822"/>
    </source>
</evidence>
<keyword evidence="6" id="KW-0547">Nucleotide-binding</keyword>
<evidence type="ECO:0000313" key="11">
    <source>
        <dbReference type="EMBL" id="GFE64777.1"/>
    </source>
</evidence>
<name>A0A6N6JFN7_9RHOB</name>
<feature type="domain" description="Histidine kinase" evidence="10">
    <location>
        <begin position="187"/>
        <end position="413"/>
    </location>
</feature>
<keyword evidence="7 11" id="KW-0418">Kinase</keyword>
<dbReference type="NCBIfam" id="NF045988">
    <property type="entry name" value="HisKinRegBRhodob"/>
    <property type="match status" value="1"/>
</dbReference>
<dbReference type="PROSITE" id="PS50109">
    <property type="entry name" value="HIS_KIN"/>
    <property type="match status" value="1"/>
</dbReference>
<dbReference type="SMART" id="SM00388">
    <property type="entry name" value="HisKA"/>
    <property type="match status" value="1"/>
</dbReference>
<feature type="transmembrane region" description="Helical" evidence="9">
    <location>
        <begin position="128"/>
        <end position="151"/>
    </location>
</feature>
<dbReference type="GO" id="GO:0005524">
    <property type="term" value="F:ATP binding"/>
    <property type="evidence" value="ECO:0007669"/>
    <property type="project" value="UniProtKB-KW"/>
</dbReference>
<sequence>MGQTTAILTTTYGLNFDISIGWCFLAIGALVITNLVAGFVYPENRRLLEQEVFLLLLFDLLQLGFLLYLTGGLNNPFALMMIAPVTVSAMTMQPQPTLILGGLAIILVTLLSYFHVPLQDANGFVFRMPPLFVLGFWAAMMIGIVFLAIYARRVTAETYAMSQALLATQMALSREQKLTDLGGVVAAAAHEMGTPLATIKLVSSELVEELEDPTLRADAELIREQADRCRDILRSMGRTGKDDLHLRTAPLSAVVEEAAEPHMARGKEVHFSYVVSPGGARKMPNIQRRPEVIHGLRNLIQNAVDFARCSVWIDTKWSDDHVSIRIIDDGNGYPTDLLGRIGDPFIRRRAREAKSSERPEYEGMGLGLFIAKTLLERSGAETIFANGSIDSETPGSGHDRSGAIAEVVWPSAAIVIDVTPGTQALGENRPIPI</sequence>
<proteinExistence type="predicted"/>
<evidence type="ECO:0000256" key="6">
    <source>
        <dbReference type="ARBA" id="ARBA00022741"/>
    </source>
</evidence>
<keyword evidence="4" id="KW-1003">Cell membrane</keyword>
<dbReference type="Pfam" id="PF02518">
    <property type="entry name" value="HATPase_c"/>
    <property type="match status" value="1"/>
</dbReference>
<dbReference type="Pfam" id="PF25323">
    <property type="entry name" value="6TM_PilS"/>
    <property type="match status" value="1"/>
</dbReference>
<dbReference type="SUPFAM" id="SSF47384">
    <property type="entry name" value="Homodimeric domain of signal transducing histidine kinase"/>
    <property type="match status" value="1"/>
</dbReference>
<evidence type="ECO:0000259" key="10">
    <source>
        <dbReference type="PROSITE" id="PS50109"/>
    </source>
</evidence>
<dbReference type="SMART" id="SM00387">
    <property type="entry name" value="HATPase_c"/>
    <property type="match status" value="1"/>
</dbReference>
<dbReference type="GO" id="GO:0005886">
    <property type="term" value="C:plasma membrane"/>
    <property type="evidence" value="ECO:0007669"/>
    <property type="project" value="UniProtKB-SubCell"/>
</dbReference>
<dbReference type="InterPro" id="IPR036097">
    <property type="entry name" value="HisK_dim/P_sf"/>
</dbReference>
<dbReference type="AlphaFoldDB" id="A0A6N6JFN7"/>
<dbReference type="Pfam" id="PF00512">
    <property type="entry name" value="HisKA"/>
    <property type="match status" value="1"/>
</dbReference>
<evidence type="ECO:0000256" key="8">
    <source>
        <dbReference type="ARBA" id="ARBA00022840"/>
    </source>
</evidence>
<dbReference type="PANTHER" id="PTHR44936:SF10">
    <property type="entry name" value="SENSOR PROTEIN RSTB"/>
    <property type="match status" value="1"/>
</dbReference>
<feature type="transmembrane region" description="Helical" evidence="9">
    <location>
        <begin position="18"/>
        <end position="40"/>
    </location>
</feature>
<reference evidence="11 12" key="1">
    <citation type="submission" date="2019-12" db="EMBL/GenBank/DDBJ databases">
        <title>Litoreibacter badius sp. nov., a novel bacteriochlorophyll a-containing bacterium in the genus Litoreibacter.</title>
        <authorList>
            <person name="Kanamuro M."/>
            <person name="Takabe Y."/>
            <person name="Mori K."/>
            <person name="Takaichi S."/>
            <person name="Hanada S."/>
        </authorList>
    </citation>
    <scope>NUCLEOTIDE SEQUENCE [LARGE SCALE GENOMIC DNA]</scope>
    <source>
        <strain evidence="11 12">K6</strain>
    </source>
</reference>
<dbReference type="InterPro" id="IPR003661">
    <property type="entry name" value="HisK_dim/P_dom"/>
</dbReference>
<keyword evidence="12" id="KW-1185">Reference proteome</keyword>